<evidence type="ECO:0000313" key="2">
    <source>
        <dbReference type="Proteomes" id="UP000186917"/>
    </source>
</evidence>
<name>A0A1N7NGF7_9BACT</name>
<dbReference type="EMBL" id="FTOR01000002">
    <property type="protein sequence ID" value="SIS97382.1"/>
    <property type="molecule type" value="Genomic_DNA"/>
</dbReference>
<evidence type="ECO:0000313" key="1">
    <source>
        <dbReference type="EMBL" id="SIS97382.1"/>
    </source>
</evidence>
<accession>A0A1N7NGF7</accession>
<dbReference type="InterPro" id="IPR032183">
    <property type="entry name" value="PKD-like"/>
</dbReference>
<keyword evidence="2" id="KW-1185">Reference proteome</keyword>
<protein>
    <submittedName>
        <fullName evidence="1">PKD-like family protein</fullName>
    </submittedName>
</protein>
<dbReference type="STRING" id="477680.SAMN05421788_102421"/>
<organism evidence="1 2">
    <name type="scientific">Filimonas lacunae</name>
    <dbReference type="NCBI Taxonomy" id="477680"/>
    <lineage>
        <taxon>Bacteria</taxon>
        <taxon>Pseudomonadati</taxon>
        <taxon>Bacteroidota</taxon>
        <taxon>Chitinophagia</taxon>
        <taxon>Chitinophagales</taxon>
        <taxon>Chitinophagaceae</taxon>
        <taxon>Filimonas</taxon>
    </lineage>
</organism>
<gene>
    <name evidence="1" type="ORF">SAMN05421788_102421</name>
</gene>
<dbReference type="AlphaFoldDB" id="A0A1N7NGF7"/>
<dbReference type="Proteomes" id="UP000186917">
    <property type="component" value="Unassembled WGS sequence"/>
</dbReference>
<sequence>MQKKFAYFIALLGICCCTACYKDKGNYNYHPINEVAVSQFDTVQGYLVYIADTLKVSPVVTGTLDKEGTAGYSYEWSYETQDFVSTVISTEKNLRYAITLLPGNYSLRLKVTDNASGVLYHFRANLQVSTAVYEGYLVLNEVNGHSRLDMLSYQTNTQQFTQITDVLQKMASSLPQQGSPVNIFCMQSSVTATADGNSYKIYLSSSSGTNNLNSETFDYEAKQNISYEMIGDVPQDFTASNFFGTFRFGVIPTMYMVADNNVYIRTNSYPAFPYVPLNAYAGALPFKASPYIVGDPNYCMIFNMDKRTFTRTPSFSANYVEDMAPGLNFPTGKDLVYMEMSYSGVIHAILKDPSTGAYSIIRFLLGTTPTYNDVITATDFDKATHYAMSPDRGYLFYSVGGKVYEYDLSLKTAKLMLDRGSEEVTYLAFPNFFYRTTKTTYTSWANLLNIGWYNAAGTAGANGTLEQYNVPQVNGQITLANQWTGFGKITSIAYRERR</sequence>
<reference evidence="2" key="1">
    <citation type="submission" date="2017-01" db="EMBL/GenBank/DDBJ databases">
        <authorList>
            <person name="Varghese N."/>
            <person name="Submissions S."/>
        </authorList>
    </citation>
    <scope>NUCLEOTIDE SEQUENCE [LARGE SCALE GENOMIC DNA]</scope>
    <source>
        <strain evidence="2">DSM 21054</strain>
    </source>
</reference>
<proteinExistence type="predicted"/>
<dbReference type="Pfam" id="PF16407">
    <property type="entry name" value="PKD_2"/>
    <property type="match status" value="1"/>
</dbReference>